<dbReference type="EMBL" id="JARBHB010000003">
    <property type="protein sequence ID" value="KAJ8890661.1"/>
    <property type="molecule type" value="Genomic_DNA"/>
</dbReference>
<gene>
    <name evidence="1" type="ORF">PR048_010170</name>
</gene>
<name>A0ABQ9I2R2_9NEOP</name>
<reference evidence="1 2" key="1">
    <citation type="submission" date="2023-02" db="EMBL/GenBank/DDBJ databases">
        <title>LHISI_Scaffold_Assembly.</title>
        <authorList>
            <person name="Stuart O.P."/>
            <person name="Cleave R."/>
            <person name="Magrath M.J.L."/>
            <person name="Mikheyev A.S."/>
        </authorList>
    </citation>
    <scope>NUCLEOTIDE SEQUENCE [LARGE SCALE GENOMIC DNA]</scope>
    <source>
        <strain evidence="1">Daus_M_001</strain>
        <tissue evidence="1">Leg muscle</tissue>
    </source>
</reference>
<proteinExistence type="predicted"/>
<evidence type="ECO:0000313" key="2">
    <source>
        <dbReference type="Proteomes" id="UP001159363"/>
    </source>
</evidence>
<keyword evidence="2" id="KW-1185">Reference proteome</keyword>
<organism evidence="1 2">
    <name type="scientific">Dryococelus australis</name>
    <dbReference type="NCBI Taxonomy" id="614101"/>
    <lineage>
        <taxon>Eukaryota</taxon>
        <taxon>Metazoa</taxon>
        <taxon>Ecdysozoa</taxon>
        <taxon>Arthropoda</taxon>
        <taxon>Hexapoda</taxon>
        <taxon>Insecta</taxon>
        <taxon>Pterygota</taxon>
        <taxon>Neoptera</taxon>
        <taxon>Polyneoptera</taxon>
        <taxon>Phasmatodea</taxon>
        <taxon>Verophasmatodea</taxon>
        <taxon>Anareolatae</taxon>
        <taxon>Phasmatidae</taxon>
        <taxon>Eurycanthinae</taxon>
        <taxon>Dryococelus</taxon>
    </lineage>
</organism>
<evidence type="ECO:0008006" key="3">
    <source>
        <dbReference type="Google" id="ProtNLM"/>
    </source>
</evidence>
<dbReference type="InterPro" id="IPR036397">
    <property type="entry name" value="RNaseH_sf"/>
</dbReference>
<comment type="caution">
    <text evidence="1">The sequence shown here is derived from an EMBL/GenBank/DDBJ whole genome shotgun (WGS) entry which is preliminary data.</text>
</comment>
<dbReference type="Proteomes" id="UP001159363">
    <property type="component" value="Chromosome 3"/>
</dbReference>
<evidence type="ECO:0000313" key="1">
    <source>
        <dbReference type="EMBL" id="KAJ8890661.1"/>
    </source>
</evidence>
<protein>
    <recommendedName>
        <fullName evidence="3">Transposase</fullName>
    </recommendedName>
</protein>
<sequence length="449" mass="50568">MGGVLTTQDPLTRMKRTYAFTTRHGGVAARLLWRGFFGDLPSPQPLHSGAATHTHTHQHTHTPRFTLIGYQDIVCFVLIDQNKFKLSFNLYGSGFQLLKPQDCSRRRKPAVLSCVVTLVSSNFSTCTCFSRCVHLYCFPHFIHCVLCSFVLLLVRNSLCIIGAMVAERLASPPTKAVRIQSPAGSLRIFACGNRAGRCRWSAGYLGDLPFPPPFHSGAAPYLNHPRWLSRLQSLLWWHGESLLACPDSDFTSTANTQLCHYHAEEAAIQSQYRSSSFMSFLKYGCYVVVCRQNVRRLDWPAQRTDLNPIEHLWDELYRPVRARQARPKSITQLMEWLQEEWRRISVDVLETLVESIPDRVAAVIAARKNNTAFFKQGATAAERLACSPPAKANRVESPAGSLQDFRMWESCQTMPLVSGFSRGSSVSPALSFQRCSILTSLHPHRLSRP</sequence>
<dbReference type="Gene3D" id="3.30.420.10">
    <property type="entry name" value="Ribonuclease H-like superfamily/Ribonuclease H"/>
    <property type="match status" value="1"/>
</dbReference>
<accession>A0ABQ9I2R2</accession>